<feature type="region of interest" description="Disordered" evidence="1">
    <location>
        <begin position="1"/>
        <end position="114"/>
    </location>
</feature>
<proteinExistence type="predicted"/>
<protein>
    <submittedName>
        <fullName evidence="2">Uncharacterized protein</fullName>
    </submittedName>
</protein>
<comment type="caution">
    <text evidence="2">The sequence shown here is derived from an EMBL/GenBank/DDBJ whole genome shotgun (WGS) entry which is preliminary data.</text>
</comment>
<feature type="compositionally biased region" description="Basic and acidic residues" evidence="1">
    <location>
        <begin position="18"/>
        <end position="57"/>
    </location>
</feature>
<name>A0ABR1Z515_9PEZI</name>
<feature type="region of interest" description="Disordered" evidence="1">
    <location>
        <begin position="186"/>
        <end position="216"/>
    </location>
</feature>
<sequence>MVAKGKGNRHPLLGHNSHLSEDHFVDEKTKSSVQDGRRRGQKTETASRSHERHDVAAARKQGRAISPPTRFITASTPTTFWPPSREALRLRMSLPRPPGRQPTKDPELSWKPRSTATPPLVVEWSTRCRAPTTLQIPPNKPGLEPASKQTTTTTTSALIQLTLYTRNGPVCLLQRSLLADARLAAPQRNGWLSSPVPTSEGGYFDASATKHPHSPE</sequence>
<evidence type="ECO:0000313" key="2">
    <source>
        <dbReference type="EMBL" id="KAK8247499.1"/>
    </source>
</evidence>
<dbReference type="Proteomes" id="UP001492380">
    <property type="component" value="Unassembled WGS sequence"/>
</dbReference>
<reference evidence="2 3" key="1">
    <citation type="submission" date="2024-04" db="EMBL/GenBank/DDBJ databases">
        <title>Phyllosticta paracitricarpa is synonymous to the EU quarantine fungus P. citricarpa based on phylogenomic analyses.</title>
        <authorList>
            <consortium name="Lawrence Berkeley National Laboratory"/>
            <person name="Van Ingen-Buijs V.A."/>
            <person name="Van Westerhoven A.C."/>
            <person name="Haridas S."/>
            <person name="Skiadas P."/>
            <person name="Martin F."/>
            <person name="Groenewald J.Z."/>
            <person name="Crous P.W."/>
            <person name="Seidl M.F."/>
        </authorList>
    </citation>
    <scope>NUCLEOTIDE SEQUENCE [LARGE SCALE GENOMIC DNA]</scope>
    <source>
        <strain evidence="2 3">CBS 123374</strain>
    </source>
</reference>
<keyword evidence="3" id="KW-1185">Reference proteome</keyword>
<gene>
    <name evidence="2" type="ORF">HDK90DRAFT_44008</name>
</gene>
<feature type="compositionally biased region" description="Polar residues" evidence="1">
    <location>
        <begin position="72"/>
        <end position="81"/>
    </location>
</feature>
<evidence type="ECO:0000256" key="1">
    <source>
        <dbReference type="SAM" id="MobiDB-lite"/>
    </source>
</evidence>
<dbReference type="EMBL" id="JBBWRZ010000001">
    <property type="protein sequence ID" value="KAK8247499.1"/>
    <property type="molecule type" value="Genomic_DNA"/>
</dbReference>
<organism evidence="2 3">
    <name type="scientific">Phyllosticta capitalensis</name>
    <dbReference type="NCBI Taxonomy" id="121624"/>
    <lineage>
        <taxon>Eukaryota</taxon>
        <taxon>Fungi</taxon>
        <taxon>Dikarya</taxon>
        <taxon>Ascomycota</taxon>
        <taxon>Pezizomycotina</taxon>
        <taxon>Dothideomycetes</taxon>
        <taxon>Dothideomycetes incertae sedis</taxon>
        <taxon>Botryosphaeriales</taxon>
        <taxon>Phyllostictaceae</taxon>
        <taxon>Phyllosticta</taxon>
    </lineage>
</organism>
<accession>A0ABR1Z515</accession>
<evidence type="ECO:0000313" key="3">
    <source>
        <dbReference type="Proteomes" id="UP001492380"/>
    </source>
</evidence>